<dbReference type="PANTHER" id="PTHR48475">
    <property type="entry name" value="RIBONUCLEASE H"/>
    <property type="match status" value="1"/>
</dbReference>
<keyword evidence="2" id="KW-0472">Membrane</keyword>
<gene>
    <name evidence="3" type="ORF">CK203_060544</name>
</gene>
<keyword evidence="2" id="KW-0812">Transmembrane</keyword>
<organism evidence="3 4">
    <name type="scientific">Vitis vinifera</name>
    <name type="common">Grape</name>
    <dbReference type="NCBI Taxonomy" id="29760"/>
    <lineage>
        <taxon>Eukaryota</taxon>
        <taxon>Viridiplantae</taxon>
        <taxon>Streptophyta</taxon>
        <taxon>Embryophyta</taxon>
        <taxon>Tracheophyta</taxon>
        <taxon>Spermatophyta</taxon>
        <taxon>Magnoliopsida</taxon>
        <taxon>eudicotyledons</taxon>
        <taxon>Gunneridae</taxon>
        <taxon>Pentapetalae</taxon>
        <taxon>rosids</taxon>
        <taxon>Vitales</taxon>
        <taxon>Vitaceae</taxon>
        <taxon>Viteae</taxon>
        <taxon>Vitis</taxon>
    </lineage>
</organism>
<dbReference type="Proteomes" id="UP000288805">
    <property type="component" value="Unassembled WGS sequence"/>
</dbReference>
<feature type="region of interest" description="Disordered" evidence="1">
    <location>
        <begin position="1100"/>
        <end position="1151"/>
    </location>
</feature>
<keyword evidence="2" id="KW-1133">Transmembrane helix</keyword>
<evidence type="ECO:0000256" key="1">
    <source>
        <dbReference type="SAM" id="MobiDB-lite"/>
    </source>
</evidence>
<dbReference type="InterPro" id="IPR012337">
    <property type="entry name" value="RNaseH-like_sf"/>
</dbReference>
<feature type="compositionally biased region" description="Basic and acidic residues" evidence="1">
    <location>
        <begin position="1140"/>
        <end position="1151"/>
    </location>
</feature>
<comment type="caution">
    <text evidence="3">The sequence shown here is derived from an EMBL/GenBank/DDBJ whole genome shotgun (WGS) entry which is preliminary data.</text>
</comment>
<evidence type="ECO:0008006" key="5">
    <source>
        <dbReference type="Google" id="ProtNLM"/>
    </source>
</evidence>
<protein>
    <recommendedName>
        <fullName evidence="5">Integrase catalytic domain-containing protein</fullName>
    </recommendedName>
</protein>
<reference evidence="3 4" key="1">
    <citation type="journal article" date="2018" name="PLoS Genet.">
        <title>Population sequencing reveals clonal diversity and ancestral inbreeding in the grapevine cultivar Chardonnay.</title>
        <authorList>
            <person name="Roach M.J."/>
            <person name="Johnson D.L."/>
            <person name="Bohlmann J."/>
            <person name="van Vuuren H.J."/>
            <person name="Jones S.J."/>
            <person name="Pretorius I.S."/>
            <person name="Schmidt S.A."/>
            <person name="Borneman A.R."/>
        </authorList>
    </citation>
    <scope>NUCLEOTIDE SEQUENCE [LARGE SCALE GENOMIC DNA]</scope>
    <source>
        <strain evidence="4">cv. Chardonnay</strain>
        <tissue evidence="3">Leaf</tissue>
    </source>
</reference>
<proteinExistence type="predicted"/>
<feature type="compositionally biased region" description="Basic and acidic residues" evidence="1">
    <location>
        <begin position="1112"/>
        <end position="1122"/>
    </location>
</feature>
<accession>A0A438GDY0</accession>
<dbReference type="Gene3D" id="3.30.420.10">
    <property type="entry name" value="Ribonuclease H-like superfamily/Ribonuclease H"/>
    <property type="match status" value="1"/>
</dbReference>
<feature type="transmembrane region" description="Helical" evidence="2">
    <location>
        <begin position="670"/>
        <end position="691"/>
    </location>
</feature>
<dbReference type="PANTHER" id="PTHR48475:SF1">
    <property type="entry name" value="RNASE H TYPE-1 DOMAIN-CONTAINING PROTEIN"/>
    <property type="match status" value="1"/>
</dbReference>
<evidence type="ECO:0000313" key="4">
    <source>
        <dbReference type="Proteomes" id="UP000288805"/>
    </source>
</evidence>
<dbReference type="InterPro" id="IPR036397">
    <property type="entry name" value="RNaseH_sf"/>
</dbReference>
<name>A0A438GDY0_VITVI</name>
<dbReference type="EMBL" id="QGNW01000466">
    <property type="protein sequence ID" value="RVW70378.1"/>
    <property type="molecule type" value="Genomic_DNA"/>
</dbReference>
<dbReference type="SUPFAM" id="SSF53098">
    <property type="entry name" value="Ribonuclease H-like"/>
    <property type="match status" value="1"/>
</dbReference>
<evidence type="ECO:0000313" key="3">
    <source>
        <dbReference type="EMBL" id="RVW70378.1"/>
    </source>
</evidence>
<dbReference type="AlphaFoldDB" id="A0A438GDY0"/>
<evidence type="ECO:0000256" key="2">
    <source>
        <dbReference type="SAM" id="Phobius"/>
    </source>
</evidence>
<feature type="transmembrane region" description="Helical" evidence="2">
    <location>
        <begin position="1181"/>
        <end position="1206"/>
    </location>
</feature>
<sequence length="1247" mass="142814">MRTGYFWLTMETIVASSFRDVPSVRYTEISFTCRPRVACMTSPWPFSVWGIDIIGKISPKSSSGHEFPWLLLITSPSGWRPLHRGVHFRAEVDTLVQRYIRHHRSSAYRPQTNGAVEAANKNIKRILRKMVETSRDWSRSSFRIVGLSDFFSHLYRSHTLLIDSRDDWAQARFDQLNLLDERRLRAADHVRAYQRKMARAFKKRVKPRPLHGVDSRGRCMVDGFRWKPVLRADQCGSAKEAPLVHGSRDLLYLLHFIHEGMGFDHRDHVFDEDDSMSPVFPDLSHVRCHTGAYSVSEDLYGFRRGHSSRIDDSMLSDLRPILHFDAIQGHISVRMRFTDHEGVACLSLFARFAGIDDLSSSDFSTCYIFDATLGHIPHLDRDLQIPTARFILFDIVVIPGWGYLRCLDFPRHHFSGYISDLLRVPSVLFSGHQGRSVVRRSRLVEPLLAISSSLRFAAACHTRAYFPIVSLQSGVQSRQSSSSPCSQFRRSEPSSVFRSTFRVAFSVSAFRVVITSQFDVQSHHHYFSVLAFRAVISFQIDVQSRVLGFGVRVVITSQLWRSEPSLLLSVSAFRAVIWFSDRHSESHPRFRRSESLSLLSFDVQSHHHYFFQFRSFRAIIGFQIDIQSRILGFGVQSHHHHYFSQFRRSELSSVFRSTFRVTSRFRRSELLSLLSLTFRVIIITVFLSFSVQSHHRFSDRHSESHPRFRRSESLSTSQLRCSEPSSLLLSVSAFRAIIGFQIDIQSRILGFGVQSHHHHYFSQFRRSELSSFSDRHSRCHILGSAFRVVITSQFDVQSHHHHRVLSFGVQSHHRFSDRHSESHPRFRRSESLSLLSLTFRVIIITSQFRRSEPSSVFRSTFRVASSVSAFRVVITSQFDVQSHLHHFLVLTSRAITVISFRLPEPSLSSCLGFQMALRVSPSLDLHLLSSSSLRYLVLIMYLSCSPHRAVSFRRILVRTPGWFDRYSPLAFGLEPLCSSTSLGDFAFHQYPYGGLFDSSVEFTSFHSLFTLTFHSSVHDPYTRVALLSTHVSIPDWPSWNQSSAFEGQSGIDTCHHGIKQKSFWLLFEGEKPATWGGRLAVGGGFFGRLQSSGVGKWQKNQELPGESFGGEKQAEKTGHLLEKEEDIESRPSSCRKKKKELPGETRKQGEDESGCRRDWIYFEISPPASAHGYRMKREAMFVLLCLPSPILCFLGVFFFFPLFLMFTCGELGTVNVRHEEFLSAYGHGVLGEMSSQDSMASPLWASA</sequence>
<dbReference type="GO" id="GO:0003676">
    <property type="term" value="F:nucleic acid binding"/>
    <property type="evidence" value="ECO:0007669"/>
    <property type="project" value="InterPro"/>
</dbReference>